<dbReference type="AlphaFoldDB" id="A0AAU7JWJ6"/>
<protein>
    <submittedName>
        <fullName evidence="4">Universal stress protein</fullName>
    </submittedName>
</protein>
<accession>A0AAU7JWJ6</accession>
<dbReference type="SUPFAM" id="SSF52402">
    <property type="entry name" value="Adenine nucleotide alpha hydrolases-like"/>
    <property type="match status" value="2"/>
</dbReference>
<organism evidence="4">
    <name type="scientific">Pedococcus sp. KACC 23699</name>
    <dbReference type="NCBI Taxonomy" id="3149228"/>
    <lineage>
        <taxon>Bacteria</taxon>
        <taxon>Bacillati</taxon>
        <taxon>Actinomycetota</taxon>
        <taxon>Actinomycetes</taxon>
        <taxon>Micrococcales</taxon>
        <taxon>Intrasporangiaceae</taxon>
        <taxon>Pedococcus</taxon>
    </lineage>
</organism>
<name>A0AAU7JWJ6_9MICO</name>
<evidence type="ECO:0000256" key="2">
    <source>
        <dbReference type="SAM" id="MobiDB-lite"/>
    </source>
</evidence>
<feature type="domain" description="UspA" evidence="3">
    <location>
        <begin position="33"/>
        <end position="168"/>
    </location>
</feature>
<reference evidence="4" key="1">
    <citation type="submission" date="2024-05" db="EMBL/GenBank/DDBJ databases">
        <authorList>
            <person name="Kim S."/>
            <person name="Heo J."/>
            <person name="Choi H."/>
            <person name="Choi Y."/>
            <person name="Kwon S.-W."/>
            <person name="Kim Y."/>
        </authorList>
    </citation>
    <scope>NUCLEOTIDE SEQUENCE</scope>
    <source>
        <strain evidence="4">KACC 23699</strain>
    </source>
</reference>
<dbReference type="Pfam" id="PF00582">
    <property type="entry name" value="Usp"/>
    <property type="match status" value="2"/>
</dbReference>
<dbReference type="PANTHER" id="PTHR31964">
    <property type="entry name" value="ADENINE NUCLEOTIDE ALPHA HYDROLASES-LIKE SUPERFAMILY PROTEIN"/>
    <property type="match status" value="1"/>
</dbReference>
<dbReference type="RefSeq" id="WP_406832280.1">
    <property type="nucleotide sequence ID" value="NZ_CP157483.1"/>
</dbReference>
<evidence type="ECO:0000259" key="3">
    <source>
        <dbReference type="Pfam" id="PF00582"/>
    </source>
</evidence>
<dbReference type="InterPro" id="IPR006015">
    <property type="entry name" value="Universal_stress_UspA"/>
</dbReference>
<comment type="similarity">
    <text evidence="1">Belongs to the universal stress protein A family.</text>
</comment>
<dbReference type="Gene3D" id="3.40.50.620">
    <property type="entry name" value="HUPs"/>
    <property type="match status" value="2"/>
</dbReference>
<gene>
    <name evidence="4" type="ORF">ABEG17_05495</name>
</gene>
<dbReference type="PRINTS" id="PR01438">
    <property type="entry name" value="UNVRSLSTRESS"/>
</dbReference>
<evidence type="ECO:0000313" key="4">
    <source>
        <dbReference type="EMBL" id="XBO44797.1"/>
    </source>
</evidence>
<dbReference type="EMBL" id="CP157483">
    <property type="protein sequence ID" value="XBO44797.1"/>
    <property type="molecule type" value="Genomic_DNA"/>
</dbReference>
<dbReference type="PANTHER" id="PTHR31964:SF113">
    <property type="entry name" value="USPA DOMAIN-CONTAINING PROTEIN"/>
    <property type="match status" value="1"/>
</dbReference>
<feature type="domain" description="UspA" evidence="3">
    <location>
        <begin position="180"/>
        <end position="320"/>
    </location>
</feature>
<proteinExistence type="inferred from homology"/>
<feature type="region of interest" description="Disordered" evidence="2">
    <location>
        <begin position="1"/>
        <end position="24"/>
    </location>
</feature>
<dbReference type="InterPro" id="IPR006016">
    <property type="entry name" value="UspA"/>
</dbReference>
<sequence>MAGGNGTNDGSGTDGNGTDGNGTGKGASLGRGIVVAFDGTPGAEMALDWAAAASRRGGRPLTLVHCVEMAAVPIDPIYDPEALPSEVRDDALAILDAGVKRASAVTKPSLVDSAIVVGSAAAELVLASKDAEVVVIGSRGRGRMASGLLGSASYAVAAHALCPVVVVRGGWSVYPDSDHPVIVGVDDSGASHRAVAWAADVAAEAGAPLRIIAVGRLHSPEGWAYVEDSQAGTKHSHEVRDKAMGIADRARDRALALHPQLEIETEALYGQAGHVLAVNAVHAGLLVVGSRGRGGFAGLVLGSVSHTVIHEASCPVMVVR</sequence>
<evidence type="ECO:0000256" key="1">
    <source>
        <dbReference type="ARBA" id="ARBA00008791"/>
    </source>
</evidence>
<dbReference type="InterPro" id="IPR014729">
    <property type="entry name" value="Rossmann-like_a/b/a_fold"/>
</dbReference>